<keyword evidence="12" id="KW-1185">Reference proteome</keyword>
<dbReference type="EMBL" id="JAPTSV010000079">
    <property type="protein sequence ID" value="KAJ1519241.1"/>
    <property type="molecule type" value="Genomic_DNA"/>
</dbReference>
<evidence type="ECO:0000313" key="11">
    <source>
        <dbReference type="EMBL" id="KAJ1519241.1"/>
    </source>
</evidence>
<feature type="compositionally biased region" description="Basic and acidic residues" evidence="8">
    <location>
        <begin position="193"/>
        <end position="204"/>
    </location>
</feature>
<feature type="transmembrane region" description="Helical" evidence="9">
    <location>
        <begin position="133"/>
        <end position="154"/>
    </location>
</feature>
<dbReference type="InterPro" id="IPR009565">
    <property type="entry name" value="FAM174-like"/>
</dbReference>
<keyword evidence="4 10" id="KW-0732">Signal</keyword>
<feature type="compositionally biased region" description="Acidic residues" evidence="8">
    <location>
        <begin position="182"/>
        <end position="192"/>
    </location>
</feature>
<dbReference type="Proteomes" id="UP001075354">
    <property type="component" value="Unassembled WGS sequence"/>
</dbReference>
<proteinExistence type="inferred from homology"/>
<evidence type="ECO:0000256" key="7">
    <source>
        <dbReference type="ARBA" id="ARBA00023180"/>
    </source>
</evidence>
<evidence type="ECO:0000256" key="1">
    <source>
        <dbReference type="ARBA" id="ARBA00004479"/>
    </source>
</evidence>
<evidence type="ECO:0000256" key="8">
    <source>
        <dbReference type="SAM" id="MobiDB-lite"/>
    </source>
</evidence>
<evidence type="ECO:0000256" key="4">
    <source>
        <dbReference type="ARBA" id="ARBA00022729"/>
    </source>
</evidence>
<protein>
    <submittedName>
        <fullName evidence="11">Uncharacterized protein</fullName>
    </submittedName>
</protein>
<feature type="chain" id="PRO_5043552284" evidence="10">
    <location>
        <begin position="34"/>
        <end position="204"/>
    </location>
</feature>
<comment type="subcellular location">
    <subcellularLocation>
        <location evidence="1">Membrane</location>
        <topology evidence="1">Single-pass type I membrane protein</topology>
    </subcellularLocation>
</comment>
<comment type="caution">
    <text evidence="11">The sequence shown here is derived from an EMBL/GenBank/DDBJ whole genome shotgun (WGS) entry which is preliminary data.</text>
</comment>
<dbReference type="PANTHER" id="PTHR28607:SF4">
    <property type="entry name" value="TRANSMEMBRANE PROTEIN"/>
    <property type="match status" value="1"/>
</dbReference>
<evidence type="ECO:0000256" key="9">
    <source>
        <dbReference type="SAM" id="Phobius"/>
    </source>
</evidence>
<accession>A0AAV7X413</accession>
<sequence length="204" mass="21898">MPSPRVVKSVVKMSKVMLPMTVFLVFMCGTAMGDSSSVDTSILKSNSSSPISVSLPPKSSDISKSIPSSKFDQVDATLSRIGKSGGNSTKSDNVADGKHDNPKASTNNTSPDSSSPDASIPSGDLGRKLNPEALMRGFYVFVGLSVIVMAYIAWKTFGKRPTEVHRYGVVANREDLELAPLDSDDADGEEDDTTHFDINKHRLK</sequence>
<feature type="compositionally biased region" description="Low complexity" evidence="8">
    <location>
        <begin position="41"/>
        <end position="67"/>
    </location>
</feature>
<feature type="region of interest" description="Disordered" evidence="8">
    <location>
        <begin position="37"/>
        <end position="67"/>
    </location>
</feature>
<evidence type="ECO:0000256" key="6">
    <source>
        <dbReference type="ARBA" id="ARBA00023136"/>
    </source>
</evidence>
<keyword evidence="3 9" id="KW-0812">Transmembrane</keyword>
<feature type="compositionally biased region" description="Low complexity" evidence="8">
    <location>
        <begin position="104"/>
        <end position="119"/>
    </location>
</feature>
<keyword evidence="7" id="KW-0325">Glycoprotein</keyword>
<name>A0AAV7X413_9NEOP</name>
<dbReference type="Pfam" id="PF06679">
    <property type="entry name" value="DUF1180"/>
    <property type="match status" value="1"/>
</dbReference>
<gene>
    <name evidence="11" type="ORF">ONE63_011573</name>
</gene>
<reference evidence="11" key="1">
    <citation type="submission" date="2022-12" db="EMBL/GenBank/DDBJ databases">
        <title>Chromosome-level genome assembly of the bean flower thrips Megalurothrips usitatus.</title>
        <authorList>
            <person name="Ma L."/>
            <person name="Liu Q."/>
            <person name="Li H."/>
            <person name="Cai W."/>
        </authorList>
    </citation>
    <scope>NUCLEOTIDE SEQUENCE</scope>
    <source>
        <strain evidence="11">Cailab_2022a</strain>
    </source>
</reference>
<evidence type="ECO:0000256" key="5">
    <source>
        <dbReference type="ARBA" id="ARBA00022989"/>
    </source>
</evidence>
<keyword evidence="5 9" id="KW-1133">Transmembrane helix</keyword>
<organism evidence="11 12">
    <name type="scientific">Megalurothrips usitatus</name>
    <name type="common">bean blossom thrips</name>
    <dbReference type="NCBI Taxonomy" id="439358"/>
    <lineage>
        <taxon>Eukaryota</taxon>
        <taxon>Metazoa</taxon>
        <taxon>Ecdysozoa</taxon>
        <taxon>Arthropoda</taxon>
        <taxon>Hexapoda</taxon>
        <taxon>Insecta</taxon>
        <taxon>Pterygota</taxon>
        <taxon>Neoptera</taxon>
        <taxon>Paraneoptera</taxon>
        <taxon>Thysanoptera</taxon>
        <taxon>Terebrantia</taxon>
        <taxon>Thripoidea</taxon>
        <taxon>Thripidae</taxon>
        <taxon>Megalurothrips</taxon>
    </lineage>
</organism>
<dbReference type="AlphaFoldDB" id="A0AAV7X413"/>
<feature type="compositionally biased region" description="Basic and acidic residues" evidence="8">
    <location>
        <begin position="93"/>
        <end position="102"/>
    </location>
</feature>
<evidence type="ECO:0000256" key="10">
    <source>
        <dbReference type="SAM" id="SignalP"/>
    </source>
</evidence>
<evidence type="ECO:0000256" key="3">
    <source>
        <dbReference type="ARBA" id="ARBA00022692"/>
    </source>
</evidence>
<dbReference type="PANTHER" id="PTHR28607">
    <property type="entry name" value="EXPRESSED PROTEIN"/>
    <property type="match status" value="1"/>
</dbReference>
<feature type="region of interest" description="Disordered" evidence="8">
    <location>
        <begin position="181"/>
        <end position="204"/>
    </location>
</feature>
<evidence type="ECO:0000256" key="2">
    <source>
        <dbReference type="ARBA" id="ARBA00006986"/>
    </source>
</evidence>
<comment type="similarity">
    <text evidence="2">Belongs to the FAM174 family.</text>
</comment>
<feature type="signal peptide" evidence="10">
    <location>
        <begin position="1"/>
        <end position="33"/>
    </location>
</feature>
<keyword evidence="6 9" id="KW-0472">Membrane</keyword>
<evidence type="ECO:0000313" key="12">
    <source>
        <dbReference type="Proteomes" id="UP001075354"/>
    </source>
</evidence>
<dbReference type="GO" id="GO:0016020">
    <property type="term" value="C:membrane"/>
    <property type="evidence" value="ECO:0007669"/>
    <property type="project" value="UniProtKB-SubCell"/>
</dbReference>
<feature type="region of interest" description="Disordered" evidence="8">
    <location>
        <begin position="79"/>
        <end position="124"/>
    </location>
</feature>